<feature type="chain" id="PRO_5013219362" description="Secreted protein" evidence="2">
    <location>
        <begin position="26"/>
        <end position="127"/>
    </location>
</feature>
<feature type="compositionally biased region" description="Basic and acidic residues" evidence="1">
    <location>
        <begin position="29"/>
        <end position="46"/>
    </location>
</feature>
<sequence>MHVAHFCQLLQWSSLFIVVQWWGDGQEEARSDARRTGAGSARDKVLPRRRVAQSGEARRGKSRSLLLKKQSDFCKRLYGHHGQTHTHMEGMQVRCRPASNALPVSYRHSHAVWLISQYALSSASPPT</sequence>
<gene>
    <name evidence="3" type="ORF">XA68_12724</name>
</gene>
<evidence type="ECO:0000256" key="2">
    <source>
        <dbReference type="SAM" id="SignalP"/>
    </source>
</evidence>
<comment type="caution">
    <text evidence="3">The sequence shown here is derived from an EMBL/GenBank/DDBJ whole genome shotgun (WGS) entry which is preliminary data.</text>
</comment>
<reference evidence="3 4" key="1">
    <citation type="journal article" date="2015" name="BMC Genomics">
        <title>Gene expression during zombie ant biting behavior reflects the complexity underlying fungal parasitic behavioral manipulation.</title>
        <authorList>
            <person name="de Bekker C."/>
            <person name="Ohm R.A."/>
            <person name="Loreto R.G."/>
            <person name="Sebastian A."/>
            <person name="Albert I."/>
            <person name="Merrow M."/>
            <person name="Brachmann A."/>
            <person name="Hughes D.P."/>
        </authorList>
    </citation>
    <scope>NUCLEOTIDE SEQUENCE [LARGE SCALE GENOMIC DNA]</scope>
    <source>
        <strain evidence="3 4">SC16a</strain>
    </source>
</reference>
<keyword evidence="4" id="KW-1185">Reference proteome</keyword>
<evidence type="ECO:0000313" key="3">
    <source>
        <dbReference type="EMBL" id="PFH62650.1"/>
    </source>
</evidence>
<dbReference type="Proteomes" id="UP000037136">
    <property type="component" value="Unassembled WGS sequence"/>
</dbReference>
<feature type="region of interest" description="Disordered" evidence="1">
    <location>
        <begin position="29"/>
        <end position="63"/>
    </location>
</feature>
<protein>
    <recommendedName>
        <fullName evidence="5">Secreted protein</fullName>
    </recommendedName>
</protein>
<feature type="signal peptide" evidence="2">
    <location>
        <begin position="1"/>
        <end position="25"/>
    </location>
</feature>
<accession>A0A2A9PP41</accession>
<evidence type="ECO:0000313" key="4">
    <source>
        <dbReference type="Proteomes" id="UP000037136"/>
    </source>
</evidence>
<reference evidence="3 4" key="2">
    <citation type="journal article" date="2017" name="Sci. Rep.">
        <title>Ant-infecting Ophiocordyceps genomes reveal a high diversity of potential behavioral manipulation genes and a possible major role for enterotoxins.</title>
        <authorList>
            <person name="de Bekker C."/>
            <person name="Ohm R.A."/>
            <person name="Evans H.C."/>
            <person name="Brachmann A."/>
            <person name="Hughes D.P."/>
        </authorList>
    </citation>
    <scope>NUCLEOTIDE SEQUENCE [LARGE SCALE GENOMIC DNA]</scope>
    <source>
        <strain evidence="3 4">SC16a</strain>
    </source>
</reference>
<proteinExistence type="predicted"/>
<organism evidence="3 4">
    <name type="scientific">Ophiocordyceps unilateralis</name>
    <name type="common">Zombie-ant fungus</name>
    <name type="synonym">Torrubia unilateralis</name>
    <dbReference type="NCBI Taxonomy" id="268505"/>
    <lineage>
        <taxon>Eukaryota</taxon>
        <taxon>Fungi</taxon>
        <taxon>Dikarya</taxon>
        <taxon>Ascomycota</taxon>
        <taxon>Pezizomycotina</taxon>
        <taxon>Sordariomycetes</taxon>
        <taxon>Hypocreomycetidae</taxon>
        <taxon>Hypocreales</taxon>
        <taxon>Ophiocordycipitaceae</taxon>
        <taxon>Ophiocordyceps</taxon>
    </lineage>
</organism>
<keyword evidence="2" id="KW-0732">Signal</keyword>
<name>A0A2A9PP41_OPHUN</name>
<evidence type="ECO:0000256" key="1">
    <source>
        <dbReference type="SAM" id="MobiDB-lite"/>
    </source>
</evidence>
<dbReference type="EMBL" id="LAZP02000022">
    <property type="protein sequence ID" value="PFH62650.1"/>
    <property type="molecule type" value="Genomic_DNA"/>
</dbReference>
<dbReference type="AlphaFoldDB" id="A0A2A9PP41"/>
<evidence type="ECO:0008006" key="5">
    <source>
        <dbReference type="Google" id="ProtNLM"/>
    </source>
</evidence>